<dbReference type="eggNOG" id="ENOG5033JY7">
    <property type="taxonomic scope" value="Bacteria"/>
</dbReference>
<dbReference type="OrthoDB" id="2974025at2"/>
<accession>E3EL43</accession>
<keyword evidence="1" id="KW-0614">Plasmid</keyword>
<evidence type="ECO:0000313" key="1">
    <source>
        <dbReference type="EMBL" id="ADO59605.2"/>
    </source>
</evidence>
<organism evidence="1 2">
    <name type="scientific">Paenibacillus polymyxa (strain SC2)</name>
    <name type="common">Bacillus polymyxa</name>
    <dbReference type="NCBI Taxonomy" id="886882"/>
    <lineage>
        <taxon>Bacteria</taxon>
        <taxon>Bacillati</taxon>
        <taxon>Bacillota</taxon>
        <taxon>Bacilli</taxon>
        <taxon>Bacillales</taxon>
        <taxon>Paenibacillaceae</taxon>
        <taxon>Paenibacillus</taxon>
    </lineage>
</organism>
<name>E3EL43_PAEPS</name>
<evidence type="ECO:0000313" key="2">
    <source>
        <dbReference type="Proteomes" id="UP000006868"/>
    </source>
</evidence>
<dbReference type="AlphaFoldDB" id="E3EL43"/>
<proteinExistence type="predicted"/>
<dbReference type="EMBL" id="CP002214">
    <property type="protein sequence ID" value="ADO59605.2"/>
    <property type="molecule type" value="Genomic_DNA"/>
</dbReference>
<dbReference type="Proteomes" id="UP000006868">
    <property type="component" value="Plasmid pSC2"/>
</dbReference>
<dbReference type="HOGENOM" id="CLU_672056_0_0_9"/>
<gene>
    <name evidence="1" type="ORF">PPSC2_27110</name>
</gene>
<reference evidence="1 2" key="1">
    <citation type="journal article" date="2011" name="J. Bacteriol.">
        <title>Complete genome sequence of Paenibacillus polymyxa SC2, a strain of plant growth-promoting Rhizobacterium with broad-spectrum antimicrobial activity.</title>
        <authorList>
            <person name="Ma M."/>
            <person name="Wang C."/>
            <person name="Ding Y."/>
            <person name="Li L."/>
            <person name="Shen D."/>
            <person name="Jiang X."/>
            <person name="Guan D."/>
            <person name="Cao F."/>
            <person name="Chen H."/>
            <person name="Feng R."/>
            <person name="Wang X."/>
            <person name="Ge Y."/>
            <person name="Yao L."/>
            <person name="Bing X."/>
            <person name="Yang X."/>
            <person name="Li J."/>
            <person name="Du B."/>
        </authorList>
    </citation>
    <scope>NUCLEOTIDE SEQUENCE [LARGE SCALE GENOMIC DNA]</scope>
    <source>
        <strain evidence="1 2">SC2</strain>
        <plasmid evidence="2">pSC2</plasmid>
    </source>
</reference>
<dbReference type="PATRIC" id="fig|886882.15.peg.5733"/>
<protein>
    <submittedName>
        <fullName evidence="1">Uncharacterized protein</fullName>
    </submittedName>
</protein>
<dbReference type="RefSeq" id="WP_045905843.1">
    <property type="nucleotide sequence ID" value="NC_014628.2"/>
</dbReference>
<geneLocation type="plasmid" evidence="1 2">
    <name>pSC2</name>
</geneLocation>
<dbReference type="KEGG" id="ppm:PPSC2_27110"/>
<sequence>MQALSDILDTTGLFYYMTMKDYERSERKQRKYKPRLIRRVFPTEKARLIQNGNAMYTSLFDFKILRRYVDKKLRIESYEELFRFLSQLPFHECMNPAMTLDTYFPCKYIFGNYAWITQDSNGHYRYFSKKKSGDAVSFDLLDLIEIAYGIPTMEAVEKATDIFSIRFMEEVWKKEQKEKYIRNYQFIKSEIQDENQYPMLYRYLREFAPLLEALNALGTLHIHKKEYSYKNHNSFFASSSHITNVMGMYTSSKIAKLLNVFAVLGLIEKVPTSELHPLFLKESLKITEQRCLGNSVSFYIVHSFNQMAEEAERRAALLNQNGIRYSNISKTVLSKVFGLEFAESIYVQTIQKNKKKQAKRLEVVQHQLELNFLERARRASVVTKSNVLEEEVGELTEKQKKHHLNQIWTYLMEKYHCEYIKPTAQMKKEFALSTFEYIAIPKDRSLL</sequence>